<keyword evidence="5" id="KW-1185">Reference proteome</keyword>
<reference evidence="5" key="1">
    <citation type="submission" date="2016-07" db="EMBL/GenBank/DDBJ databases">
        <title>Frankia sp. NRRL B-16219 Genome sequencing.</title>
        <authorList>
            <person name="Ghodhbane-Gtari F."/>
            <person name="Swanson E."/>
            <person name="Gueddou A."/>
            <person name="Louati M."/>
            <person name="Nouioui I."/>
            <person name="Hezbri K."/>
            <person name="Abebe-Akele F."/>
            <person name="Simpson S."/>
            <person name="Morris K."/>
            <person name="Thomas K."/>
            <person name="Gtari M."/>
            <person name="Tisa L.S."/>
        </authorList>
    </citation>
    <scope>NUCLEOTIDE SEQUENCE [LARGE SCALE GENOMIC DNA]</scope>
    <source>
        <strain evidence="5">NRRL B-16219</strain>
    </source>
</reference>
<organism evidence="4 5">
    <name type="scientific">Parafrankia soli</name>
    <dbReference type="NCBI Taxonomy" id="2599596"/>
    <lineage>
        <taxon>Bacteria</taxon>
        <taxon>Bacillati</taxon>
        <taxon>Actinomycetota</taxon>
        <taxon>Actinomycetes</taxon>
        <taxon>Frankiales</taxon>
        <taxon>Frankiaceae</taxon>
        <taxon>Parafrankia</taxon>
    </lineage>
</organism>
<dbReference type="PROSITE" id="PS51257">
    <property type="entry name" value="PROKAR_LIPOPROTEIN"/>
    <property type="match status" value="1"/>
</dbReference>
<dbReference type="Proteomes" id="UP000179769">
    <property type="component" value="Unassembled WGS sequence"/>
</dbReference>
<protein>
    <recommendedName>
        <fullName evidence="3">Alpha/beta hydrolase domain-containing protein</fullName>
    </recommendedName>
</protein>
<dbReference type="RefSeq" id="WP_071066941.1">
    <property type="nucleotide sequence ID" value="NZ_MAXA01000269.1"/>
</dbReference>
<evidence type="ECO:0000313" key="4">
    <source>
        <dbReference type="EMBL" id="OHV20194.1"/>
    </source>
</evidence>
<accession>A0A1S1PJJ8</accession>
<dbReference type="EMBL" id="MAXA01000269">
    <property type="protein sequence ID" value="OHV20194.1"/>
    <property type="molecule type" value="Genomic_DNA"/>
</dbReference>
<evidence type="ECO:0000256" key="1">
    <source>
        <dbReference type="SAM" id="MobiDB-lite"/>
    </source>
</evidence>
<dbReference type="OrthoDB" id="1971292at2"/>
<feature type="chain" id="PRO_5010352604" description="Alpha/beta hydrolase domain-containing protein" evidence="2">
    <location>
        <begin position="31"/>
        <end position="501"/>
    </location>
</feature>
<feature type="region of interest" description="Disordered" evidence="1">
    <location>
        <begin position="31"/>
        <end position="58"/>
    </location>
</feature>
<evidence type="ECO:0000256" key="2">
    <source>
        <dbReference type="SAM" id="SignalP"/>
    </source>
</evidence>
<dbReference type="InterPro" id="IPR045394">
    <property type="entry name" value="Abhydrolase_dom"/>
</dbReference>
<name>A0A1S1PJJ8_9ACTN</name>
<proteinExistence type="predicted"/>
<comment type="caution">
    <text evidence="4">The sequence shown here is derived from an EMBL/GenBank/DDBJ whole genome shotgun (WGS) entry which is preliminary data.</text>
</comment>
<evidence type="ECO:0000259" key="3">
    <source>
        <dbReference type="Pfam" id="PF20091"/>
    </source>
</evidence>
<keyword evidence="2" id="KW-0732">Signal</keyword>
<sequence>MARKRKFSTDRHVSAFVCFLAVAVFGSACSDGSGPTPNTATETTPTAPPRPAGPAAELHELSGGNGVGLGSPTKVDLAGTGYVETEYAASGTATSYDPQGALGADGRWTFQPGTTAPYTTRVLVRRPAADKFSGTVVVEWLNVSSGTDSDVVWSSTHEELMRQGDAWVGVSAQRIGVMGGPALTPTDGGSATAGGLVNTDSARYGSLNQPGDGYSFDIFTQAARGVRAGGVAMGDLKPQHVLAAGQSQSAYALVTYLNGVQPLTREFDGFLVHSRGSGGLPLVAPGEPASLGSETATSPVIIRADTDVPVLEVQAEGDLRAPLNSVVSRQPDSGHFRLWEVAGAAHADAHTVGPFADALGCGAINNAPMHVVVKAALHALEEWVSEGTLPATAPRLEVTQNSPPQVARDADGIARGGVRTPPVDVPVDVLSGTPGPNPSVICSLFGSTTPLPAERLTALYSSSDAYLQKYTTAADSTIKAGFVLPADRDALLAYAQPTRIQ</sequence>
<feature type="domain" description="Alpha/beta hydrolase" evidence="3">
    <location>
        <begin position="69"/>
        <end position="492"/>
    </location>
</feature>
<feature type="signal peptide" evidence="2">
    <location>
        <begin position="1"/>
        <end position="30"/>
    </location>
</feature>
<dbReference type="Pfam" id="PF20091">
    <property type="entry name" value="Abhydrolase_10"/>
    <property type="match status" value="1"/>
</dbReference>
<feature type="compositionally biased region" description="Low complexity" evidence="1">
    <location>
        <begin position="35"/>
        <end position="45"/>
    </location>
</feature>
<evidence type="ECO:0000313" key="5">
    <source>
        <dbReference type="Proteomes" id="UP000179769"/>
    </source>
</evidence>
<dbReference type="AlphaFoldDB" id="A0A1S1PJJ8"/>
<gene>
    <name evidence="4" type="ORF">BBK14_28335</name>
</gene>